<dbReference type="PROSITE" id="PS51372">
    <property type="entry name" value="PRD_2"/>
    <property type="match status" value="1"/>
</dbReference>
<reference evidence="2 3" key="1">
    <citation type="submission" date="2018-08" db="EMBL/GenBank/DDBJ databases">
        <title>A genome reference for cultivated species of the human gut microbiota.</title>
        <authorList>
            <person name="Zou Y."/>
            <person name="Xue W."/>
            <person name="Luo G."/>
        </authorList>
    </citation>
    <scope>NUCLEOTIDE SEQUENCE [LARGE SCALE GENOMIC DNA]</scope>
    <source>
        <strain evidence="2 3">OF01-2LB</strain>
    </source>
</reference>
<dbReference type="RefSeq" id="WP_117442567.1">
    <property type="nucleotide sequence ID" value="NZ_JAJFEN010000016.1"/>
</dbReference>
<organism evidence="2 3">
    <name type="scientific">Clostridium innocuum</name>
    <dbReference type="NCBI Taxonomy" id="1522"/>
    <lineage>
        <taxon>Bacteria</taxon>
        <taxon>Bacillati</taxon>
        <taxon>Bacillota</taxon>
        <taxon>Clostridia</taxon>
        <taxon>Eubacteriales</taxon>
        <taxon>Clostridiaceae</taxon>
        <taxon>Clostridium</taxon>
    </lineage>
</organism>
<dbReference type="GO" id="GO:0006355">
    <property type="term" value="P:regulation of DNA-templated transcription"/>
    <property type="evidence" value="ECO:0007669"/>
    <property type="project" value="InterPro"/>
</dbReference>
<evidence type="ECO:0000313" key="3">
    <source>
        <dbReference type="Proteomes" id="UP000260025"/>
    </source>
</evidence>
<name>A0A3E2W091_CLOIN</name>
<dbReference type="OrthoDB" id="2058346at2"/>
<dbReference type="Pfam" id="PF00874">
    <property type="entry name" value="PRD"/>
    <property type="match status" value="1"/>
</dbReference>
<comment type="caution">
    <text evidence="2">The sequence shown here is derived from an EMBL/GenBank/DDBJ whole genome shotgun (WGS) entry which is preliminary data.</text>
</comment>
<dbReference type="Gene3D" id="1.10.1790.10">
    <property type="entry name" value="PRD domain"/>
    <property type="match status" value="1"/>
</dbReference>
<dbReference type="GO" id="GO:0016020">
    <property type="term" value="C:membrane"/>
    <property type="evidence" value="ECO:0007669"/>
    <property type="project" value="InterPro"/>
</dbReference>
<dbReference type="SUPFAM" id="SSF63520">
    <property type="entry name" value="PTS-regulatory domain, PRD"/>
    <property type="match status" value="1"/>
</dbReference>
<dbReference type="InterPro" id="IPR011608">
    <property type="entry name" value="PRD"/>
</dbReference>
<dbReference type="InterPro" id="IPR036662">
    <property type="entry name" value="PTS_EIIA_man-typ_sf"/>
</dbReference>
<dbReference type="Gene3D" id="3.40.50.510">
    <property type="entry name" value="Phosphotransferase system, mannose-type IIA component"/>
    <property type="match status" value="1"/>
</dbReference>
<accession>A0A3E2W091</accession>
<dbReference type="Proteomes" id="UP000260025">
    <property type="component" value="Unassembled WGS sequence"/>
</dbReference>
<dbReference type="AlphaFoldDB" id="A0A3E2W091"/>
<evidence type="ECO:0000259" key="1">
    <source>
        <dbReference type="PROSITE" id="PS51372"/>
    </source>
</evidence>
<proteinExistence type="predicted"/>
<dbReference type="EMBL" id="QVEV01000007">
    <property type="protein sequence ID" value="RGC16832.1"/>
    <property type="molecule type" value="Genomic_DNA"/>
</dbReference>
<dbReference type="SUPFAM" id="SSF53062">
    <property type="entry name" value="PTS system fructose IIA component-like"/>
    <property type="match status" value="1"/>
</dbReference>
<sequence>MAKTRRDSIMNLVREYTSESLADKSFSFERCNAFDIALDLKLDRSNVSRILNQLFNDLLLIKVEGRPTLYLSKDVIVSEYHFTHIPQVIPSKDSLKNLFVYDASDASFYKKGMDIIGNGYEEALTPVISKITPAIFYNQNKPLLIALQGEKGSGKKYFCKKLFELAVKNKRIPKKSRSFTFDYRSITESLVSLRQLFLDRSISMVIMEIFTQFQESDIYRFWNDLNNLCTNEGKPVPIMIFLVDKGVENFSYFSQLTPYIAQYPNLKERTTKEMIELVLTFLQEEAVNLNCRIKVTGNAIASFLSADYTYNLFQLRNEIVYSLSNNLYSSVITNHEPIVITHENISKNVIQNKSADNSLEDHIRITVTQLLPEIIDIYPDQPCETLENLLQTQLNASIVITAKLKNIIEKAKEDVLMTRTKLLDSSSIEMQSKVYQALTPLFTKTKLKNDRQILSKLYIQIQHMLDNTFAYQFQLEHLDYKETAYSQELSDNVISTVENKFNISLLKVYKSYIRNFIYYALKSISQNTIMTLIVCHGERLAENYAQHLNQILGSRCFFSFDYNLYYQTHDFHEFTDKIYKLIKYIDIGKGVLIVGDKPPLTTLDKSIISSLNIPSFSLYPVSLPLLYETSEVVSQKTMHLLALLSDVVNRKKKIKTFLNDKSLTFKNERQSSDIFQRFQATFPTINIAKSNEALYRVLLNICTECNLPLSNHIIIQFLFHGTCMLDRCVKKQKIRYNLLESFMMEHTELFHIMKTNLLKIRDFMTLSISQEEIAVLCDVIRNYQMEIQGQLEQRL</sequence>
<gene>
    <name evidence="2" type="ORF">DXA38_07180</name>
</gene>
<dbReference type="InterPro" id="IPR036634">
    <property type="entry name" value="PRD_sf"/>
</dbReference>
<protein>
    <submittedName>
        <fullName evidence="2">PRD domain-containing protein</fullName>
    </submittedName>
</protein>
<evidence type="ECO:0000313" key="2">
    <source>
        <dbReference type="EMBL" id="RGC16832.1"/>
    </source>
</evidence>
<dbReference type="GO" id="GO:0009401">
    <property type="term" value="P:phosphoenolpyruvate-dependent sugar phosphotransferase system"/>
    <property type="evidence" value="ECO:0007669"/>
    <property type="project" value="InterPro"/>
</dbReference>
<feature type="domain" description="PRD" evidence="1">
    <location>
        <begin position="685"/>
        <end position="790"/>
    </location>
</feature>